<dbReference type="InterPro" id="IPR035906">
    <property type="entry name" value="MetI-like_sf"/>
</dbReference>
<comment type="similarity">
    <text evidence="2">Belongs to the binding-protein-dependent transport system permease family. HisMQ subfamily.</text>
</comment>
<organism evidence="12 13">
    <name type="scientific">Candidatus Doriopsillibacter californiensis</name>
    <dbReference type="NCBI Taxonomy" id="2970740"/>
    <lineage>
        <taxon>Bacteria</taxon>
        <taxon>Pseudomonadati</taxon>
        <taxon>Pseudomonadota</taxon>
        <taxon>Gammaproteobacteria</taxon>
        <taxon>Candidatus Tethybacterales</taxon>
        <taxon>Candidatus Persebacteraceae</taxon>
        <taxon>Candidatus Doriopsillibacter</taxon>
    </lineage>
</organism>
<keyword evidence="4" id="KW-1003">Cell membrane</keyword>
<dbReference type="InterPro" id="IPR010065">
    <property type="entry name" value="AA_ABC_transptr_permease_3TM"/>
</dbReference>
<dbReference type="NCBIfam" id="TIGR01726">
    <property type="entry name" value="HEQRo_perm_3TM"/>
    <property type="match status" value="1"/>
</dbReference>
<evidence type="ECO:0000313" key="13">
    <source>
        <dbReference type="Proteomes" id="UP001168167"/>
    </source>
</evidence>
<feature type="transmembrane region" description="Helical" evidence="10">
    <location>
        <begin position="196"/>
        <end position="219"/>
    </location>
</feature>
<evidence type="ECO:0000313" key="12">
    <source>
        <dbReference type="EMBL" id="MDM5147930.1"/>
    </source>
</evidence>
<evidence type="ECO:0000256" key="8">
    <source>
        <dbReference type="ARBA" id="ARBA00022989"/>
    </source>
</evidence>
<protein>
    <submittedName>
        <fullName evidence="12">ABC transporter permease subunit</fullName>
    </submittedName>
</protein>
<evidence type="ECO:0000256" key="7">
    <source>
        <dbReference type="ARBA" id="ARBA00022970"/>
    </source>
</evidence>
<reference evidence="12" key="1">
    <citation type="submission" date="2022-08" db="EMBL/GenBank/DDBJ databases">
        <authorList>
            <person name="Dzunkova M."/>
            <person name="La Clair J."/>
            <person name="Tyml T."/>
            <person name="Doud D."/>
            <person name="Schulz F."/>
            <person name="Piquer S."/>
            <person name="Porcel Sanchis D."/>
            <person name="Osborn A."/>
            <person name="Robinson D."/>
            <person name="Louie K.B."/>
            <person name="Bowen B.P."/>
            <person name="Bowers R."/>
            <person name="Lee J."/>
            <person name="Arnau Llombart V."/>
            <person name="Diaz Villanueva W."/>
            <person name="Gosliner T."/>
            <person name="Northen T."/>
            <person name="Cheng J.-F."/>
            <person name="Burkart M.D."/>
            <person name="Woyke T."/>
        </authorList>
    </citation>
    <scope>NUCLEOTIDE SEQUENCE</scope>
    <source>
        <strain evidence="12">Df01</strain>
    </source>
</reference>
<gene>
    <name evidence="12" type="ORF">NQX30_06055</name>
</gene>
<keyword evidence="5" id="KW-0997">Cell inner membrane</keyword>
<proteinExistence type="inferred from homology"/>
<evidence type="ECO:0000256" key="9">
    <source>
        <dbReference type="ARBA" id="ARBA00023136"/>
    </source>
</evidence>
<dbReference type="Pfam" id="PF00528">
    <property type="entry name" value="BPD_transp_1"/>
    <property type="match status" value="1"/>
</dbReference>
<evidence type="ECO:0000256" key="6">
    <source>
        <dbReference type="ARBA" id="ARBA00022692"/>
    </source>
</evidence>
<keyword evidence="6 10" id="KW-0812">Transmembrane</keyword>
<accession>A0ABT7QND2</accession>
<dbReference type="InterPro" id="IPR000515">
    <property type="entry name" value="MetI-like"/>
</dbReference>
<feature type="transmembrane region" description="Helical" evidence="10">
    <location>
        <begin position="51"/>
        <end position="72"/>
    </location>
</feature>
<evidence type="ECO:0000256" key="1">
    <source>
        <dbReference type="ARBA" id="ARBA00004429"/>
    </source>
</evidence>
<keyword evidence="13" id="KW-1185">Reference proteome</keyword>
<dbReference type="InterPro" id="IPR051613">
    <property type="entry name" value="ABC_transp_permease_HisMQ"/>
</dbReference>
<sequence length="230" mass="24949">MQPLLGYEARFVAGFFITLGVAAIALLLAVLLGLAGAAAKLSAGKVTQRVAGTYTTVVRGIPELLFILVVYYDLQRLINFAYAQLGNDGGFIIPPFWAGALGIGIFYGAYMTETFRGAMLAVPRGQREAALSLGLPPQLLFWRIIFPQMLRHALPGIRNNWLVLLKATALVSVIGLSDDMMAVANQAKAKTREPFLFYFAASIGYLLLTAASGTIFNFLEKRARRGLDDA</sequence>
<evidence type="ECO:0000256" key="4">
    <source>
        <dbReference type="ARBA" id="ARBA00022475"/>
    </source>
</evidence>
<feature type="transmembrane region" description="Helical" evidence="10">
    <location>
        <begin position="12"/>
        <end position="39"/>
    </location>
</feature>
<feature type="transmembrane region" description="Helical" evidence="10">
    <location>
        <begin position="92"/>
        <end position="110"/>
    </location>
</feature>
<dbReference type="PANTHER" id="PTHR30133">
    <property type="entry name" value="CATIONIC AMINO ACID TRANSPORTER, MEMBRANE COMPONENT"/>
    <property type="match status" value="1"/>
</dbReference>
<dbReference type="PROSITE" id="PS50928">
    <property type="entry name" value="ABC_TM1"/>
    <property type="match status" value="1"/>
</dbReference>
<keyword evidence="7" id="KW-0029">Amino-acid transport</keyword>
<comment type="caution">
    <text evidence="12">The sequence shown here is derived from an EMBL/GenBank/DDBJ whole genome shotgun (WGS) entry which is preliminary data.</text>
</comment>
<name>A0ABT7QND2_9GAMM</name>
<keyword evidence="9 10" id="KW-0472">Membrane</keyword>
<reference evidence="12" key="2">
    <citation type="journal article" date="2023" name="Microbiome">
        <title>Synthase-selected sorting approach identifies a beta-lactone synthase in a nudibranch symbiotic bacterium.</title>
        <authorList>
            <person name="Dzunkova M."/>
            <person name="La Clair J.J."/>
            <person name="Tyml T."/>
            <person name="Doud D."/>
            <person name="Schulz F."/>
            <person name="Piquer-Esteban S."/>
            <person name="Porcel Sanchis D."/>
            <person name="Osborn A."/>
            <person name="Robinson D."/>
            <person name="Louie K.B."/>
            <person name="Bowen B.P."/>
            <person name="Bowers R.M."/>
            <person name="Lee J."/>
            <person name="Arnau V."/>
            <person name="Diaz-Villanueva W."/>
            <person name="Stepanauskas R."/>
            <person name="Gosliner T."/>
            <person name="Date S.V."/>
            <person name="Northen T.R."/>
            <person name="Cheng J.F."/>
            <person name="Burkart M.D."/>
            <person name="Woyke T."/>
        </authorList>
    </citation>
    <scope>NUCLEOTIDE SEQUENCE</scope>
    <source>
        <strain evidence="12">Df01</strain>
    </source>
</reference>
<dbReference type="CDD" id="cd06261">
    <property type="entry name" value="TM_PBP2"/>
    <property type="match status" value="1"/>
</dbReference>
<keyword evidence="8 10" id="KW-1133">Transmembrane helix</keyword>
<evidence type="ECO:0000256" key="5">
    <source>
        <dbReference type="ARBA" id="ARBA00022519"/>
    </source>
</evidence>
<feature type="transmembrane region" description="Helical" evidence="10">
    <location>
        <begin position="159"/>
        <end position="176"/>
    </location>
</feature>
<dbReference type="SUPFAM" id="SSF161098">
    <property type="entry name" value="MetI-like"/>
    <property type="match status" value="1"/>
</dbReference>
<evidence type="ECO:0000256" key="2">
    <source>
        <dbReference type="ARBA" id="ARBA00010072"/>
    </source>
</evidence>
<comment type="subcellular location">
    <subcellularLocation>
        <location evidence="1">Cell inner membrane</location>
        <topology evidence="1">Multi-pass membrane protein</topology>
    </subcellularLocation>
    <subcellularLocation>
        <location evidence="10">Cell membrane</location>
        <topology evidence="10">Multi-pass membrane protein</topology>
    </subcellularLocation>
</comment>
<evidence type="ECO:0000259" key="11">
    <source>
        <dbReference type="PROSITE" id="PS50928"/>
    </source>
</evidence>
<keyword evidence="3 10" id="KW-0813">Transport</keyword>
<dbReference type="Proteomes" id="UP001168167">
    <property type="component" value="Unassembled WGS sequence"/>
</dbReference>
<evidence type="ECO:0000256" key="10">
    <source>
        <dbReference type="RuleBase" id="RU363032"/>
    </source>
</evidence>
<dbReference type="Gene3D" id="1.10.3720.10">
    <property type="entry name" value="MetI-like"/>
    <property type="match status" value="1"/>
</dbReference>
<feature type="domain" description="ABC transmembrane type-1" evidence="11">
    <location>
        <begin position="15"/>
        <end position="216"/>
    </location>
</feature>
<evidence type="ECO:0000256" key="3">
    <source>
        <dbReference type="ARBA" id="ARBA00022448"/>
    </source>
</evidence>
<dbReference type="EMBL" id="JANQAO010000003">
    <property type="protein sequence ID" value="MDM5147930.1"/>
    <property type="molecule type" value="Genomic_DNA"/>
</dbReference>